<dbReference type="SMART" id="SM00320">
    <property type="entry name" value="WD40"/>
    <property type="match status" value="7"/>
</dbReference>
<dbReference type="GO" id="GO:0045943">
    <property type="term" value="P:positive regulation of transcription by RNA polymerase I"/>
    <property type="evidence" value="ECO:0007669"/>
    <property type="project" value="TreeGrafter"/>
</dbReference>
<evidence type="ECO:0000256" key="2">
    <source>
        <dbReference type="ARBA" id="ARBA00022552"/>
    </source>
</evidence>
<protein>
    <recommendedName>
        <fullName evidence="7">U3 small nucleolar RNA-associated protein 15 C-terminal domain-containing protein</fullName>
    </recommendedName>
</protein>
<evidence type="ECO:0000256" key="4">
    <source>
        <dbReference type="ARBA" id="ARBA00022737"/>
    </source>
</evidence>
<dbReference type="AlphaFoldDB" id="A0A7S3LNC8"/>
<dbReference type="InterPro" id="IPR036322">
    <property type="entry name" value="WD40_repeat_dom_sf"/>
</dbReference>
<reference evidence="8" key="1">
    <citation type="submission" date="2021-01" db="EMBL/GenBank/DDBJ databases">
        <authorList>
            <person name="Corre E."/>
            <person name="Pelletier E."/>
            <person name="Niang G."/>
            <person name="Scheremetjew M."/>
            <person name="Finn R."/>
            <person name="Kale V."/>
            <person name="Holt S."/>
            <person name="Cochrane G."/>
            <person name="Meng A."/>
            <person name="Brown T."/>
            <person name="Cohen L."/>
        </authorList>
    </citation>
    <scope>NUCLEOTIDE SEQUENCE</scope>
    <source>
        <strain evidence="8">GSBS06</strain>
    </source>
</reference>
<keyword evidence="3 6" id="KW-0853">WD repeat</keyword>
<organism evidence="8">
    <name type="scientific">Aplanochytrium stocchinoi</name>
    <dbReference type="NCBI Taxonomy" id="215587"/>
    <lineage>
        <taxon>Eukaryota</taxon>
        <taxon>Sar</taxon>
        <taxon>Stramenopiles</taxon>
        <taxon>Bigyra</taxon>
        <taxon>Labyrinthulomycetes</taxon>
        <taxon>Thraustochytrida</taxon>
        <taxon>Thraustochytriidae</taxon>
        <taxon>Aplanochytrium</taxon>
    </lineage>
</organism>
<evidence type="ECO:0000256" key="1">
    <source>
        <dbReference type="ARBA" id="ARBA00004604"/>
    </source>
</evidence>
<accession>A0A7S3LNC8</accession>
<feature type="repeat" description="WD" evidence="6">
    <location>
        <begin position="137"/>
        <end position="178"/>
    </location>
</feature>
<evidence type="ECO:0000256" key="6">
    <source>
        <dbReference type="PROSITE-ProRule" id="PRU00221"/>
    </source>
</evidence>
<dbReference type="PANTHER" id="PTHR19924:SF26">
    <property type="entry name" value="U3 SMALL NUCLEOLAR RNA-ASSOCIATED PROTEIN 15 HOMOLOG"/>
    <property type="match status" value="1"/>
</dbReference>
<dbReference type="Gene3D" id="2.130.10.10">
    <property type="entry name" value="YVTN repeat-like/Quinoprotein amine dehydrogenase"/>
    <property type="match status" value="2"/>
</dbReference>
<evidence type="ECO:0000259" key="7">
    <source>
        <dbReference type="Pfam" id="PF09384"/>
    </source>
</evidence>
<gene>
    <name evidence="8" type="ORF">ASTO00021_LOCUS4572</name>
</gene>
<evidence type="ECO:0000313" key="8">
    <source>
        <dbReference type="EMBL" id="CAE0434271.1"/>
    </source>
</evidence>
<dbReference type="InterPro" id="IPR015943">
    <property type="entry name" value="WD40/YVTN_repeat-like_dom_sf"/>
</dbReference>
<evidence type="ECO:0000256" key="3">
    <source>
        <dbReference type="ARBA" id="ARBA00022574"/>
    </source>
</evidence>
<dbReference type="PROSITE" id="PS50294">
    <property type="entry name" value="WD_REPEATS_REGION"/>
    <property type="match status" value="2"/>
</dbReference>
<dbReference type="InterPro" id="IPR018983">
    <property type="entry name" value="U3_snoRNA-assocProt_15_C"/>
</dbReference>
<feature type="repeat" description="WD" evidence="6">
    <location>
        <begin position="263"/>
        <end position="304"/>
    </location>
</feature>
<name>A0A7S3LNC8_9STRA</name>
<keyword evidence="5" id="KW-0539">Nucleus</keyword>
<dbReference type="PROSITE" id="PS50082">
    <property type="entry name" value="WD_REPEATS_2"/>
    <property type="match status" value="3"/>
</dbReference>
<dbReference type="InterPro" id="IPR020472">
    <property type="entry name" value="WD40_PAC1"/>
</dbReference>
<dbReference type="GO" id="GO:0006364">
    <property type="term" value="P:rRNA processing"/>
    <property type="evidence" value="ECO:0007669"/>
    <property type="project" value="UniProtKB-KW"/>
</dbReference>
<dbReference type="PROSITE" id="PS00678">
    <property type="entry name" value="WD_REPEATS_1"/>
    <property type="match status" value="2"/>
</dbReference>
<feature type="domain" description="U3 small nucleolar RNA-associated protein 15 C-terminal" evidence="7">
    <location>
        <begin position="369"/>
        <end position="511"/>
    </location>
</feature>
<dbReference type="SUPFAM" id="SSF50978">
    <property type="entry name" value="WD40 repeat-like"/>
    <property type="match status" value="1"/>
</dbReference>
<comment type="subcellular location">
    <subcellularLocation>
        <location evidence="1">Nucleus</location>
        <location evidence="1">Nucleolus</location>
    </subcellularLocation>
</comment>
<dbReference type="CDD" id="cd00200">
    <property type="entry name" value="WD40"/>
    <property type="match status" value="1"/>
</dbReference>
<dbReference type="Pfam" id="PF00400">
    <property type="entry name" value="WD40"/>
    <property type="match status" value="3"/>
</dbReference>
<dbReference type="Pfam" id="PF09384">
    <property type="entry name" value="UTP15_C"/>
    <property type="match status" value="1"/>
</dbReference>
<dbReference type="PRINTS" id="PR00320">
    <property type="entry name" value="GPROTEINBRPT"/>
</dbReference>
<dbReference type="InterPro" id="IPR001680">
    <property type="entry name" value="WD40_rpt"/>
</dbReference>
<proteinExistence type="predicted"/>
<dbReference type="EMBL" id="HBIN01006268">
    <property type="protein sequence ID" value="CAE0434271.1"/>
    <property type="molecule type" value="Transcribed_RNA"/>
</dbReference>
<dbReference type="InterPro" id="IPR019775">
    <property type="entry name" value="WD40_repeat_CS"/>
</dbReference>
<feature type="repeat" description="WD" evidence="6">
    <location>
        <begin position="179"/>
        <end position="221"/>
    </location>
</feature>
<dbReference type="GO" id="GO:0005730">
    <property type="term" value="C:nucleolus"/>
    <property type="evidence" value="ECO:0007669"/>
    <property type="project" value="UniProtKB-SubCell"/>
</dbReference>
<keyword evidence="2" id="KW-0698">rRNA processing</keyword>
<keyword evidence="4" id="KW-0677">Repeat</keyword>
<sequence length="521" mass="57522">MADVALPGPDFKSVDYSRFVVESKKIGRSTPEERYSNTFKPLPRSVDKTTLKDYKLLSAVTSVHFSPSGSRDFCATGGTVVKIFNGQTGELKKTISRFKGIAYSGNIRNDGRLLVAGCENSHISLFDLESGNLLRMFKKHTAAVHVTRWSNNNTNILSCSDDKTARIWDVSTEAQVHCFRGHGDYVRCAVMNPASENMCITGSYDSTVKFWDFRAGKPTIDINHGAPIEALLAIKGGDVVLSAAGNEIKVWDVTAGGKLLRTFSNHQKTITGLQIDGTGTRLLSCSLDAHVKIYDIDTFESVSQKKLEAPILSLDIDRNNTKIIAGLSRGDVVVHSKKPTAKESQESVAAARGTPFPGTFRYFMRGANTKASAGDYKVSLKAKRKLKAYDKSLKEFRYKKALTDALNTRSHHIVIGVLEELLQRAGLEAAIRGRDDATLEPLLSFLIKFLFTPQYASLLVDVCTTVLEIYADHIGGSVLIDELFTKLQKKLKHELKVMKELTQLNGTIEMLLYNNAAYLHS</sequence>
<dbReference type="PANTHER" id="PTHR19924">
    <property type="entry name" value="UTP15 U3 SMALL NUCLEOLAR RNA-ASSOCIATED PROTEIN 15 FAMILY MEMBER"/>
    <property type="match status" value="1"/>
</dbReference>
<evidence type="ECO:0000256" key="5">
    <source>
        <dbReference type="ARBA" id="ARBA00023242"/>
    </source>
</evidence>